<evidence type="ECO:0000256" key="4">
    <source>
        <dbReference type="ARBA" id="ARBA00022989"/>
    </source>
</evidence>
<evidence type="ECO:0000256" key="3">
    <source>
        <dbReference type="ARBA" id="ARBA00022692"/>
    </source>
</evidence>
<feature type="transmembrane region" description="Helical" evidence="6">
    <location>
        <begin position="383"/>
        <end position="406"/>
    </location>
</feature>
<reference evidence="8 9" key="1">
    <citation type="submission" date="2018-08" db="EMBL/GenBank/DDBJ databases">
        <title>A genome reference for cultivated species of the human gut microbiota.</title>
        <authorList>
            <person name="Zou Y."/>
            <person name="Xue W."/>
            <person name="Luo G."/>
        </authorList>
    </citation>
    <scope>NUCLEOTIDE SEQUENCE [LARGE SCALE GENOMIC DNA]</scope>
    <source>
        <strain evidence="8 9">AF24-12</strain>
    </source>
</reference>
<dbReference type="Pfam" id="PF01943">
    <property type="entry name" value="Polysacc_synt"/>
    <property type="match status" value="1"/>
</dbReference>
<evidence type="ECO:0000313" key="8">
    <source>
        <dbReference type="EMBL" id="RGS16466.1"/>
    </source>
</evidence>
<dbReference type="EMBL" id="QRVA01000012">
    <property type="protein sequence ID" value="RGS16466.1"/>
    <property type="molecule type" value="Genomic_DNA"/>
</dbReference>
<dbReference type="Proteomes" id="UP001204486">
    <property type="component" value="Unassembled WGS sequence"/>
</dbReference>
<dbReference type="CDD" id="cd13128">
    <property type="entry name" value="MATE_Wzx_like"/>
    <property type="match status" value="1"/>
</dbReference>
<feature type="transmembrane region" description="Helical" evidence="6">
    <location>
        <begin position="12"/>
        <end position="30"/>
    </location>
</feature>
<keyword evidence="3 6" id="KW-0812">Transmembrane</keyword>
<feature type="transmembrane region" description="Helical" evidence="6">
    <location>
        <begin position="211"/>
        <end position="231"/>
    </location>
</feature>
<dbReference type="PANTHER" id="PTHR30250">
    <property type="entry name" value="PST FAMILY PREDICTED COLANIC ACID TRANSPORTER"/>
    <property type="match status" value="1"/>
</dbReference>
<evidence type="ECO:0000313" key="9">
    <source>
        <dbReference type="Proteomes" id="UP000283872"/>
    </source>
</evidence>
<reference evidence="7" key="2">
    <citation type="submission" date="2022-07" db="EMBL/GenBank/DDBJ databases">
        <title>Prevotella copri.</title>
        <authorList>
            <person name="Yang C."/>
        </authorList>
    </citation>
    <scope>NUCLEOTIDE SEQUENCE</scope>
    <source>
        <strain evidence="7">HF1476</strain>
    </source>
</reference>
<keyword evidence="4 6" id="KW-1133">Transmembrane helix</keyword>
<feature type="transmembrane region" description="Helical" evidence="6">
    <location>
        <begin position="296"/>
        <end position="319"/>
    </location>
</feature>
<feature type="transmembrane region" description="Helical" evidence="6">
    <location>
        <begin position="443"/>
        <end position="465"/>
    </location>
</feature>
<gene>
    <name evidence="8" type="ORF">DWY11_06465</name>
    <name evidence="7" type="ORF">NNC55_10645</name>
</gene>
<organism evidence="8 9">
    <name type="scientific">Segatella copri</name>
    <dbReference type="NCBI Taxonomy" id="165179"/>
    <lineage>
        <taxon>Bacteria</taxon>
        <taxon>Pseudomonadati</taxon>
        <taxon>Bacteroidota</taxon>
        <taxon>Bacteroidia</taxon>
        <taxon>Bacteroidales</taxon>
        <taxon>Prevotellaceae</taxon>
        <taxon>Segatella</taxon>
    </lineage>
</organism>
<accession>A0A412HFR8</accession>
<feature type="transmembrane region" description="Helical" evidence="6">
    <location>
        <begin position="143"/>
        <end position="163"/>
    </location>
</feature>
<feature type="transmembrane region" description="Helical" evidence="6">
    <location>
        <begin position="42"/>
        <end position="64"/>
    </location>
</feature>
<feature type="transmembrane region" description="Helical" evidence="6">
    <location>
        <begin position="169"/>
        <end position="191"/>
    </location>
</feature>
<evidence type="ECO:0000256" key="2">
    <source>
        <dbReference type="ARBA" id="ARBA00022475"/>
    </source>
</evidence>
<dbReference type="RefSeq" id="WP_118085788.1">
    <property type="nucleotide sequence ID" value="NZ_JANDWK010000026.1"/>
</dbReference>
<comment type="subcellular location">
    <subcellularLocation>
        <location evidence="1">Cell membrane</location>
        <topology evidence="1">Multi-pass membrane protein</topology>
    </subcellularLocation>
</comment>
<dbReference type="InterPro" id="IPR050833">
    <property type="entry name" value="Poly_Biosynth_Transport"/>
</dbReference>
<proteinExistence type="predicted"/>
<feature type="transmembrane region" description="Helical" evidence="6">
    <location>
        <begin position="85"/>
        <end position="106"/>
    </location>
</feature>
<feature type="transmembrane region" description="Helical" evidence="6">
    <location>
        <begin position="418"/>
        <end position="437"/>
    </location>
</feature>
<evidence type="ECO:0000256" key="6">
    <source>
        <dbReference type="SAM" id="Phobius"/>
    </source>
</evidence>
<name>A0A412HFR8_9BACT</name>
<dbReference type="AlphaFoldDB" id="A0A412HFR8"/>
<feature type="transmembrane region" description="Helical" evidence="6">
    <location>
        <begin position="257"/>
        <end position="275"/>
    </location>
</feature>
<feature type="transmembrane region" description="Helical" evidence="6">
    <location>
        <begin position="325"/>
        <end position="346"/>
    </location>
</feature>
<evidence type="ECO:0000313" key="7">
    <source>
        <dbReference type="EMBL" id="MCP9600409.1"/>
    </source>
</evidence>
<dbReference type="Proteomes" id="UP000283872">
    <property type="component" value="Unassembled WGS sequence"/>
</dbReference>
<dbReference type="GO" id="GO:0005886">
    <property type="term" value="C:plasma membrane"/>
    <property type="evidence" value="ECO:0007669"/>
    <property type="project" value="UniProtKB-SubCell"/>
</dbReference>
<evidence type="ECO:0000256" key="5">
    <source>
        <dbReference type="ARBA" id="ARBA00023136"/>
    </source>
</evidence>
<dbReference type="PANTHER" id="PTHR30250:SF11">
    <property type="entry name" value="O-ANTIGEN TRANSPORTER-RELATED"/>
    <property type="match status" value="1"/>
</dbReference>
<dbReference type="InterPro" id="IPR002797">
    <property type="entry name" value="Polysacc_synth"/>
</dbReference>
<protein>
    <submittedName>
        <fullName evidence="8">Flippase</fullName>
    </submittedName>
</protein>
<keyword evidence="5 6" id="KW-0472">Membrane</keyword>
<evidence type="ECO:0000256" key="1">
    <source>
        <dbReference type="ARBA" id="ARBA00004651"/>
    </source>
</evidence>
<comment type="caution">
    <text evidence="8">The sequence shown here is derived from an EMBL/GenBank/DDBJ whole genome shotgun (WGS) entry which is preliminary data.</text>
</comment>
<keyword evidence="2" id="KW-1003">Cell membrane</keyword>
<dbReference type="EMBL" id="JANDWN010000028">
    <property type="protein sequence ID" value="MCP9600409.1"/>
    <property type="molecule type" value="Genomic_DNA"/>
</dbReference>
<sequence length="482" mass="55297">MKNSIISNTISKSALNVFNIIVPLLIYPYIYRIFSANTVGKMDYATTIFTYFSLVGLLGIYNYGLREIARKRDSKEETNYIFKNLFVLGLISNIVVFIIYFLFVYYTINDSVLKKIMYVQGFGIIGQILYIEWINEAFEDYKFITLKTIAIRVFSLCAVFLFIKNDGDYYKYVAITTATVVVNNIVSFVHIHKYVDLSFSKLCQNINIKPLIIPLFTILILNNTNLLFTVADKTILGIYQPSEEVAFYGVGQKISEMIRILFLSLVYVTIPRLSYYLENDFGAYKTGIKQMIRINFLLIAPVSVGLLALSKEIVLIFAGNQYANAIPSMQLFALRVFILSTEAIVYNQVIFLFRKENFLMKANALCGLLNVVFDFTLCQCINSSTAILTTLICEGLFQIMCYIYIYKKLQLDIGLFKFANFKYIIISMLFIPTIWFVRSFELSELLTVIVAVFSCMTIYILLLILNKDSAANMIINKITIKK</sequence>